<evidence type="ECO:0000313" key="2">
    <source>
        <dbReference type="Proteomes" id="UP001492380"/>
    </source>
</evidence>
<keyword evidence="2" id="KW-1185">Reference proteome</keyword>
<reference evidence="1 2" key="1">
    <citation type="submission" date="2024-04" db="EMBL/GenBank/DDBJ databases">
        <title>Phyllosticta paracitricarpa is synonymous to the EU quarantine fungus P. citricarpa based on phylogenomic analyses.</title>
        <authorList>
            <consortium name="Lawrence Berkeley National Laboratory"/>
            <person name="Van Ingen-Buijs V.A."/>
            <person name="Van Westerhoven A.C."/>
            <person name="Haridas S."/>
            <person name="Skiadas P."/>
            <person name="Martin F."/>
            <person name="Groenewald J.Z."/>
            <person name="Crous P.W."/>
            <person name="Seidl M.F."/>
        </authorList>
    </citation>
    <scope>NUCLEOTIDE SEQUENCE [LARGE SCALE GENOMIC DNA]</scope>
    <source>
        <strain evidence="1 2">CBS 123374</strain>
    </source>
</reference>
<organism evidence="1 2">
    <name type="scientific">Phyllosticta capitalensis</name>
    <dbReference type="NCBI Taxonomy" id="121624"/>
    <lineage>
        <taxon>Eukaryota</taxon>
        <taxon>Fungi</taxon>
        <taxon>Dikarya</taxon>
        <taxon>Ascomycota</taxon>
        <taxon>Pezizomycotina</taxon>
        <taxon>Dothideomycetes</taxon>
        <taxon>Dothideomycetes incertae sedis</taxon>
        <taxon>Botryosphaeriales</taxon>
        <taxon>Phyllostictaceae</taxon>
        <taxon>Phyllosticta</taxon>
    </lineage>
</organism>
<dbReference type="Proteomes" id="UP001492380">
    <property type="component" value="Unassembled WGS sequence"/>
</dbReference>
<protein>
    <submittedName>
        <fullName evidence="1">Uncharacterized protein</fullName>
    </submittedName>
</protein>
<sequence>MAASTTPAAPLRNELKKANGGYTLGVGCVVSKTAATATIEELRDELKKANGGYTLGVGLFHHGVPQIDTQDQDKICRHAAPDDKKNHLTEK</sequence>
<accession>A0ABR1YWD1</accession>
<proteinExistence type="predicted"/>
<evidence type="ECO:0000313" key="1">
    <source>
        <dbReference type="EMBL" id="KAK8240436.1"/>
    </source>
</evidence>
<comment type="caution">
    <text evidence="1">The sequence shown here is derived from an EMBL/GenBank/DDBJ whole genome shotgun (WGS) entry which is preliminary data.</text>
</comment>
<dbReference type="EMBL" id="JBBWRZ010000003">
    <property type="protein sequence ID" value="KAK8240436.1"/>
    <property type="molecule type" value="Genomic_DNA"/>
</dbReference>
<name>A0ABR1YWD1_9PEZI</name>
<gene>
    <name evidence="1" type="ORF">HDK90DRAFT_508915</name>
</gene>